<keyword evidence="8 14" id="KW-0675">Receptor</keyword>
<dbReference type="InterPro" id="IPR023996">
    <property type="entry name" value="TonB-dep_OMP_SusC/RagA"/>
</dbReference>
<dbReference type="InterPro" id="IPR008969">
    <property type="entry name" value="CarboxyPept-like_regulatory"/>
</dbReference>
<evidence type="ECO:0000256" key="4">
    <source>
        <dbReference type="ARBA" id="ARBA00022692"/>
    </source>
</evidence>
<name>A0AAE3EVQ9_9FLAO</name>
<dbReference type="RefSeq" id="WP_317902613.1">
    <property type="nucleotide sequence ID" value="NZ_JAIRBC010000016.1"/>
</dbReference>
<evidence type="ECO:0000259" key="12">
    <source>
        <dbReference type="Pfam" id="PF00593"/>
    </source>
</evidence>
<dbReference type="Pfam" id="PF07715">
    <property type="entry name" value="Plug"/>
    <property type="match status" value="1"/>
</dbReference>
<evidence type="ECO:0000256" key="11">
    <source>
        <dbReference type="RuleBase" id="RU003357"/>
    </source>
</evidence>
<accession>A0AAE3EVQ9</accession>
<evidence type="ECO:0000259" key="13">
    <source>
        <dbReference type="Pfam" id="PF07715"/>
    </source>
</evidence>
<comment type="similarity">
    <text evidence="10 11">Belongs to the TonB-dependent receptor family.</text>
</comment>
<dbReference type="Gene3D" id="2.60.40.1120">
    <property type="entry name" value="Carboxypeptidase-like, regulatory domain"/>
    <property type="match status" value="1"/>
</dbReference>
<feature type="domain" description="TonB-dependent receptor plug" evidence="13">
    <location>
        <begin position="131"/>
        <end position="238"/>
    </location>
</feature>
<dbReference type="InterPro" id="IPR012910">
    <property type="entry name" value="Plug_dom"/>
</dbReference>
<evidence type="ECO:0000256" key="5">
    <source>
        <dbReference type="ARBA" id="ARBA00022729"/>
    </source>
</evidence>
<keyword evidence="7 10" id="KW-0472">Membrane</keyword>
<dbReference type="AlphaFoldDB" id="A0AAE3EVQ9"/>
<evidence type="ECO:0000313" key="14">
    <source>
        <dbReference type="EMBL" id="MCG2461470.1"/>
    </source>
</evidence>
<dbReference type="NCBIfam" id="TIGR04056">
    <property type="entry name" value="OMP_RagA_SusC"/>
    <property type="match status" value="1"/>
</dbReference>
<evidence type="ECO:0000256" key="2">
    <source>
        <dbReference type="ARBA" id="ARBA00022448"/>
    </source>
</evidence>
<feature type="domain" description="TonB-dependent receptor-like beta-barrel" evidence="12">
    <location>
        <begin position="467"/>
        <end position="1038"/>
    </location>
</feature>
<keyword evidence="9 10" id="KW-0998">Cell outer membrane</keyword>
<keyword evidence="5" id="KW-0732">Signal</keyword>
<dbReference type="InterPro" id="IPR023997">
    <property type="entry name" value="TonB-dep_OMP_SusC/RagA_CS"/>
</dbReference>
<dbReference type="PANTHER" id="PTHR30069">
    <property type="entry name" value="TONB-DEPENDENT OUTER MEMBRANE RECEPTOR"/>
    <property type="match status" value="1"/>
</dbReference>
<dbReference type="PROSITE" id="PS52016">
    <property type="entry name" value="TONB_DEPENDENT_REC_3"/>
    <property type="match status" value="1"/>
</dbReference>
<keyword evidence="6 11" id="KW-0798">TonB box</keyword>
<proteinExistence type="inferred from homology"/>
<protein>
    <submittedName>
        <fullName evidence="14">TonB-dependent receptor</fullName>
    </submittedName>
</protein>
<evidence type="ECO:0000256" key="8">
    <source>
        <dbReference type="ARBA" id="ARBA00023170"/>
    </source>
</evidence>
<comment type="caution">
    <text evidence="14">The sequence shown here is derived from an EMBL/GenBank/DDBJ whole genome shotgun (WGS) entry which is preliminary data.</text>
</comment>
<dbReference type="Proteomes" id="UP001200642">
    <property type="component" value="Unassembled WGS sequence"/>
</dbReference>
<evidence type="ECO:0000256" key="9">
    <source>
        <dbReference type="ARBA" id="ARBA00023237"/>
    </source>
</evidence>
<organism evidence="14 15">
    <name type="scientific">Cerina litoralis</name>
    <dbReference type="NCBI Taxonomy" id="2874477"/>
    <lineage>
        <taxon>Bacteria</taxon>
        <taxon>Pseudomonadati</taxon>
        <taxon>Bacteroidota</taxon>
        <taxon>Flavobacteriia</taxon>
        <taxon>Flavobacteriales</taxon>
        <taxon>Flavobacteriaceae</taxon>
        <taxon>Cerina</taxon>
    </lineage>
</organism>
<dbReference type="FunFam" id="2.170.130.10:FF:000003">
    <property type="entry name" value="SusC/RagA family TonB-linked outer membrane protein"/>
    <property type="match status" value="1"/>
</dbReference>
<dbReference type="SUPFAM" id="SSF56935">
    <property type="entry name" value="Porins"/>
    <property type="match status" value="1"/>
</dbReference>
<evidence type="ECO:0000256" key="7">
    <source>
        <dbReference type="ARBA" id="ARBA00023136"/>
    </source>
</evidence>
<dbReference type="InterPro" id="IPR000531">
    <property type="entry name" value="Beta-barrel_TonB"/>
</dbReference>
<sequence>MKKPLDCLGVGVPFKHIFLLVLFLLGGVITSIAQAQETKVTGNVTSVSDGLPLPGVSIVDVNDPTNGVVSDFDGNYSITLKSANTSLRFSYIGFKTSELSTSGKSVINVSLMEDVASLDEVVVVGYGTQKKATVTGAVSAVKGAVLEESPNISVSNSLAGRLPGLVVIQTSGEPGEDEANISIRGSNTLGNNSPLIVIDGIPDREGGIGRLNSSDIENISVLKDASAAIYGARAANGAIIVTTKQGKTGKPSITFESNFGFSQPTRIPEMSNAVEYANIMNEIPIYNNIPVNEWQAASSSIKSTGVYDSPTDGIGTLNANYSPEAIQKYGDGSDTWLYPDTDWFDDTFKTWSTQSKQNLSISGGSEDVKYYSSLGYLNQDAYYKNSATYYKQYDFRLNTTAKVNDYITANLGIMVKREDRNFPTQSAGSIFRMLMRGRPTEPAVWPNGEPGPDIENGQNPVVITTNATGYDSRIADYTQFTGSVDITNPWVEGLKLTLLTGIDATNGRTKTWETPWKLYYLDKDHYIDTGEPILEGSIRSNFTDPRLTQSSASVLNTNITALLNYDTRFGENHTLNVLAGVTQEVFKGEGFFAFRRNFISPAVDQLFAGGSLQQNTGGSGYKRARLGYYGRFQYNFKEKYLAEFIWRYDGSYIFPESDRFGFFPGILVGWNVSNEDFFNVDFVDYLKLRASYGQMGNDQVFYNGQLQEYAYLPTYGFGEYPINSVVETTLQETVLANPSFTWEKANNFNVGIDAIILDGAVNLTLEYFYNKRDNILIQKTGSTPASSGISDLLPPVNDGKVDNQGFEFAVNYYGGQDSDFKYDFGINGGYANNEVVFMDEIPGAPAYQRQEGKPINAYLVYESDGAFRDEQDIAANTLDYSEVTPQLKPGDMKFKDINGDGIINGDDQTRLDESIVPKFNYGITGHASYKGFDLSILFQGASGASMRFQTESGDIGNYLKYSYDHRWSIDNPSSVDPRLASRGDTYYSGGNYGNNTYYLYSKNYIRLKNLQLAYNFPSKLIEPLGVEGFKVYVSGGNLITWDKYKIFDPETTSQSGQYYPQARVINTGFSLTF</sequence>
<dbReference type="EMBL" id="JAIRBC010000016">
    <property type="protein sequence ID" value="MCG2461470.1"/>
    <property type="molecule type" value="Genomic_DNA"/>
</dbReference>
<reference evidence="14" key="1">
    <citation type="submission" date="2023-02" db="EMBL/GenBank/DDBJ databases">
        <title>Genome of Flavobacteriaceae gen. nov. sp. strain F89.</title>
        <authorList>
            <person name="Wang Y."/>
        </authorList>
    </citation>
    <scope>NUCLEOTIDE SEQUENCE</scope>
    <source>
        <strain evidence="14">F89</strain>
    </source>
</reference>
<evidence type="ECO:0000256" key="6">
    <source>
        <dbReference type="ARBA" id="ARBA00023077"/>
    </source>
</evidence>
<keyword evidence="4 10" id="KW-0812">Transmembrane</keyword>
<keyword evidence="15" id="KW-1185">Reference proteome</keyword>
<dbReference type="SUPFAM" id="SSF49464">
    <property type="entry name" value="Carboxypeptidase regulatory domain-like"/>
    <property type="match status" value="1"/>
</dbReference>
<dbReference type="GO" id="GO:0009279">
    <property type="term" value="C:cell outer membrane"/>
    <property type="evidence" value="ECO:0007669"/>
    <property type="project" value="UniProtKB-SubCell"/>
</dbReference>
<dbReference type="InterPro" id="IPR036942">
    <property type="entry name" value="Beta-barrel_TonB_sf"/>
</dbReference>
<evidence type="ECO:0000256" key="1">
    <source>
        <dbReference type="ARBA" id="ARBA00004571"/>
    </source>
</evidence>
<evidence type="ECO:0000313" key="15">
    <source>
        <dbReference type="Proteomes" id="UP001200642"/>
    </source>
</evidence>
<dbReference type="Gene3D" id="2.170.130.10">
    <property type="entry name" value="TonB-dependent receptor, plug domain"/>
    <property type="match status" value="1"/>
</dbReference>
<dbReference type="Pfam" id="PF00593">
    <property type="entry name" value="TonB_dep_Rec_b-barrel"/>
    <property type="match status" value="1"/>
</dbReference>
<keyword evidence="2 10" id="KW-0813">Transport</keyword>
<dbReference type="NCBIfam" id="TIGR04057">
    <property type="entry name" value="SusC_RagA_signa"/>
    <property type="match status" value="1"/>
</dbReference>
<dbReference type="Pfam" id="PF13715">
    <property type="entry name" value="CarbopepD_reg_2"/>
    <property type="match status" value="1"/>
</dbReference>
<evidence type="ECO:0000256" key="10">
    <source>
        <dbReference type="PROSITE-ProRule" id="PRU01360"/>
    </source>
</evidence>
<dbReference type="PANTHER" id="PTHR30069:SF29">
    <property type="entry name" value="HEMOGLOBIN AND HEMOGLOBIN-HAPTOGLOBIN-BINDING PROTEIN 1-RELATED"/>
    <property type="match status" value="1"/>
</dbReference>
<evidence type="ECO:0000256" key="3">
    <source>
        <dbReference type="ARBA" id="ARBA00022452"/>
    </source>
</evidence>
<dbReference type="GO" id="GO:0044718">
    <property type="term" value="P:siderophore transmembrane transport"/>
    <property type="evidence" value="ECO:0007669"/>
    <property type="project" value="TreeGrafter"/>
</dbReference>
<comment type="subcellular location">
    <subcellularLocation>
        <location evidence="1 10">Cell outer membrane</location>
        <topology evidence="1 10">Multi-pass membrane protein</topology>
    </subcellularLocation>
</comment>
<dbReference type="InterPro" id="IPR039426">
    <property type="entry name" value="TonB-dep_rcpt-like"/>
</dbReference>
<dbReference type="GO" id="GO:0015344">
    <property type="term" value="F:siderophore uptake transmembrane transporter activity"/>
    <property type="evidence" value="ECO:0007669"/>
    <property type="project" value="TreeGrafter"/>
</dbReference>
<dbReference type="Gene3D" id="2.40.170.20">
    <property type="entry name" value="TonB-dependent receptor, beta-barrel domain"/>
    <property type="match status" value="1"/>
</dbReference>
<gene>
    <name evidence="14" type="ORF">K8352_11975</name>
</gene>
<dbReference type="InterPro" id="IPR037066">
    <property type="entry name" value="Plug_dom_sf"/>
</dbReference>
<keyword evidence="3 10" id="KW-1134">Transmembrane beta strand</keyword>